<dbReference type="PANTHER" id="PTHR45825">
    <property type="entry name" value="GRANULE-BOUND STARCH SYNTHASE 1, CHLOROPLASTIC/AMYLOPLASTIC"/>
    <property type="match status" value="1"/>
</dbReference>
<feature type="binding site" evidence="7">
    <location>
        <position position="15"/>
    </location>
    <ligand>
        <name>ADP-alpha-D-glucose</name>
        <dbReference type="ChEBI" id="CHEBI:57498"/>
    </ligand>
</feature>
<dbReference type="AlphaFoldDB" id="A0A2T0B5F7"/>
<organism evidence="10 11">
    <name type="scientific">Clostridium vincentii</name>
    <dbReference type="NCBI Taxonomy" id="52704"/>
    <lineage>
        <taxon>Bacteria</taxon>
        <taxon>Bacillati</taxon>
        <taxon>Bacillota</taxon>
        <taxon>Clostridia</taxon>
        <taxon>Eubacteriales</taxon>
        <taxon>Clostridiaceae</taxon>
        <taxon>Clostridium</taxon>
    </lineage>
</organism>
<comment type="function">
    <text evidence="2 7">Synthesizes alpha-1,4-glucan chains using ADP-glucose.</text>
</comment>
<evidence type="ECO:0000256" key="5">
    <source>
        <dbReference type="ARBA" id="ARBA00022679"/>
    </source>
</evidence>
<name>A0A2T0B5F7_9CLOT</name>
<dbReference type="GO" id="GO:0005978">
    <property type="term" value="P:glycogen biosynthetic process"/>
    <property type="evidence" value="ECO:0007669"/>
    <property type="project" value="UniProtKB-UniRule"/>
</dbReference>
<dbReference type="InterPro" id="IPR001296">
    <property type="entry name" value="Glyco_trans_1"/>
</dbReference>
<dbReference type="GO" id="GO:0004373">
    <property type="term" value="F:alpha-1,4-glucan glucosyltransferase (UDP-glucose donor) activity"/>
    <property type="evidence" value="ECO:0007669"/>
    <property type="project" value="InterPro"/>
</dbReference>
<keyword evidence="6 7" id="KW-0320">Glycogen biosynthesis</keyword>
<dbReference type="HAMAP" id="MF_00484">
    <property type="entry name" value="Glycogen_synth"/>
    <property type="match status" value="1"/>
</dbReference>
<accession>A0A2T0B5F7</accession>
<dbReference type="NCBIfam" id="TIGR02095">
    <property type="entry name" value="glgA"/>
    <property type="match status" value="1"/>
</dbReference>
<dbReference type="CDD" id="cd03791">
    <property type="entry name" value="GT5_Glycogen_synthase_DULL1-like"/>
    <property type="match status" value="1"/>
</dbReference>
<keyword evidence="5 7" id="KW-0808">Transferase</keyword>
<reference evidence="10 11" key="1">
    <citation type="submission" date="2018-03" db="EMBL/GenBank/DDBJ databases">
        <title>Genome sequence of Clostridium vincentii DSM 10228.</title>
        <authorList>
            <person name="Poehlein A."/>
            <person name="Daniel R."/>
        </authorList>
    </citation>
    <scope>NUCLEOTIDE SEQUENCE [LARGE SCALE GENOMIC DNA]</scope>
    <source>
        <strain evidence="10 11">DSM 10228</strain>
    </source>
</reference>
<dbReference type="InterPro" id="IPR011835">
    <property type="entry name" value="GS/SS"/>
</dbReference>
<proteinExistence type="inferred from homology"/>
<evidence type="ECO:0000256" key="6">
    <source>
        <dbReference type="ARBA" id="ARBA00023056"/>
    </source>
</evidence>
<sequence>MKVLLVASEAQPFIKIGGLGQIIGELPRALKKKDIDIRIIIPKYKNIDSNLKEKLTFVKWFMVKVGWRNQYCGVYKYDHEEITYYLLDNEFYFNRDKEYGYDDDAERFAYFNRAVLDFIVEVGWKPDIIHCNDWQTGMIPVMLKYEYIKDDKYKDIKTIFSFQDMTFKGVFPPKILPDLFDYDMELFHNGVLEFYGGVSFMKGGINFADKITTVSDTYANDIKNTQFGNTSDALLGEKSFDVKGVLNGLNYEEYNPYGDPYIYRSFKEGCIEDKQENKLKLQKELALVVNRNIPMISIVSKLNNQKGLELIINIADRLLQHDVQLVILGTGDKQYEEHFKGLQSRYKDKVSTNIKFDKELAHKIYASSDMVLKPSLHEPCGEGQLIALRYGAVPIGRETGGLKDTISPYNKYNGKGNGFSFSNFNANELLIIIEYALEVYKDKKSWSSIVEQAMNSDNSWEKSAEEYSKLYAQAIKE</sequence>
<dbReference type="InterPro" id="IPR013534">
    <property type="entry name" value="Starch_synth_cat_dom"/>
</dbReference>
<dbReference type="EC" id="2.4.1.21" evidence="7"/>
<dbReference type="Pfam" id="PF08323">
    <property type="entry name" value="Glyco_transf_5"/>
    <property type="match status" value="1"/>
</dbReference>
<keyword evidence="4 7" id="KW-0328">Glycosyltransferase</keyword>
<dbReference type="UniPathway" id="UPA00164"/>
<dbReference type="OrthoDB" id="9808590at2"/>
<evidence type="ECO:0000259" key="9">
    <source>
        <dbReference type="Pfam" id="PF08323"/>
    </source>
</evidence>
<evidence type="ECO:0000313" key="10">
    <source>
        <dbReference type="EMBL" id="PRR79124.1"/>
    </source>
</evidence>
<comment type="similarity">
    <text evidence="3 7">Belongs to the glycosyltransferase 1 family. Bacterial/plant glycogen synthase subfamily.</text>
</comment>
<protein>
    <recommendedName>
        <fullName evidence="7">Glycogen synthase</fullName>
        <ecNumber evidence="7">2.4.1.21</ecNumber>
    </recommendedName>
    <alternativeName>
        <fullName evidence="7">Starch [bacterial glycogen] synthase</fullName>
    </alternativeName>
</protein>
<dbReference type="EMBL" id="PVXQ01000071">
    <property type="protein sequence ID" value="PRR79124.1"/>
    <property type="molecule type" value="Genomic_DNA"/>
</dbReference>
<dbReference type="RefSeq" id="WP_106061382.1">
    <property type="nucleotide sequence ID" value="NZ_PVXQ01000071.1"/>
</dbReference>
<evidence type="ECO:0000256" key="4">
    <source>
        <dbReference type="ARBA" id="ARBA00022676"/>
    </source>
</evidence>
<feature type="domain" description="Glycosyl transferase family 1" evidence="8">
    <location>
        <begin position="294"/>
        <end position="447"/>
    </location>
</feature>
<dbReference type="GO" id="GO:0009011">
    <property type="term" value="F:alpha-1,4-glucan glucosyltransferase (ADP-glucose donor) activity"/>
    <property type="evidence" value="ECO:0007669"/>
    <property type="project" value="UniProtKB-UniRule"/>
</dbReference>
<dbReference type="Gene3D" id="3.40.50.2000">
    <property type="entry name" value="Glycogen Phosphorylase B"/>
    <property type="match status" value="2"/>
</dbReference>
<evidence type="ECO:0000256" key="3">
    <source>
        <dbReference type="ARBA" id="ARBA00010281"/>
    </source>
</evidence>
<comment type="pathway">
    <text evidence="7">Glycan biosynthesis; glycogen biosynthesis.</text>
</comment>
<feature type="domain" description="Starch synthase catalytic" evidence="9">
    <location>
        <begin position="2"/>
        <end position="235"/>
    </location>
</feature>
<comment type="catalytic activity">
    <reaction evidence="1 7">
        <text>[(1-&gt;4)-alpha-D-glucosyl](n) + ADP-alpha-D-glucose = [(1-&gt;4)-alpha-D-glucosyl](n+1) + ADP + H(+)</text>
        <dbReference type="Rhea" id="RHEA:18189"/>
        <dbReference type="Rhea" id="RHEA-COMP:9584"/>
        <dbReference type="Rhea" id="RHEA-COMP:9587"/>
        <dbReference type="ChEBI" id="CHEBI:15378"/>
        <dbReference type="ChEBI" id="CHEBI:15444"/>
        <dbReference type="ChEBI" id="CHEBI:57498"/>
        <dbReference type="ChEBI" id="CHEBI:456216"/>
        <dbReference type="EC" id="2.4.1.21"/>
    </reaction>
</comment>
<gene>
    <name evidence="10" type="primary">glgA_2</name>
    <name evidence="7" type="synonym">glgA</name>
    <name evidence="10" type="ORF">CLVI_34080</name>
</gene>
<dbReference type="Proteomes" id="UP000239471">
    <property type="component" value="Unassembled WGS sequence"/>
</dbReference>
<evidence type="ECO:0000256" key="1">
    <source>
        <dbReference type="ARBA" id="ARBA00001478"/>
    </source>
</evidence>
<evidence type="ECO:0000313" key="11">
    <source>
        <dbReference type="Proteomes" id="UP000239471"/>
    </source>
</evidence>
<dbReference type="NCBIfam" id="NF001898">
    <property type="entry name" value="PRK00654.1-1"/>
    <property type="match status" value="1"/>
</dbReference>
<dbReference type="Pfam" id="PF00534">
    <property type="entry name" value="Glycos_transf_1"/>
    <property type="match status" value="1"/>
</dbReference>
<evidence type="ECO:0000256" key="7">
    <source>
        <dbReference type="HAMAP-Rule" id="MF_00484"/>
    </source>
</evidence>
<evidence type="ECO:0000259" key="8">
    <source>
        <dbReference type="Pfam" id="PF00534"/>
    </source>
</evidence>
<evidence type="ECO:0000256" key="2">
    <source>
        <dbReference type="ARBA" id="ARBA00002764"/>
    </source>
</evidence>
<keyword evidence="11" id="KW-1185">Reference proteome</keyword>
<dbReference type="PANTHER" id="PTHR45825:SF11">
    <property type="entry name" value="ALPHA AMYLASE DOMAIN-CONTAINING PROTEIN"/>
    <property type="match status" value="1"/>
</dbReference>
<dbReference type="SUPFAM" id="SSF53756">
    <property type="entry name" value="UDP-Glycosyltransferase/glycogen phosphorylase"/>
    <property type="match status" value="1"/>
</dbReference>
<comment type="caution">
    <text evidence="10">The sequence shown here is derived from an EMBL/GenBank/DDBJ whole genome shotgun (WGS) entry which is preliminary data.</text>
</comment>